<evidence type="ECO:0008006" key="3">
    <source>
        <dbReference type="Google" id="ProtNLM"/>
    </source>
</evidence>
<sequence>MTRDAVPLDLDAIAGFGDGIVREARHADAIAALDGSPVPALLEAVQAVQAVLLSANPRALRARVGWLGRLLGRDLVLDAEGRVLRERLRQLVHDADAKLAAFARFDAAIASHEQRLLAAIDALASAIAELDAASAAAQPAALADAIERRRQHLLVLQQAWRIGASQLAMTRLNHRQLAQRIAPMLPLVQVLLEQERGLQASRRDADALQSANRALEAANAALAGYSPPHPAAPEHAP</sequence>
<accession>A0A5B7ZQ30</accession>
<evidence type="ECO:0000313" key="1">
    <source>
        <dbReference type="EMBL" id="QDA57281.1"/>
    </source>
</evidence>
<dbReference type="AlphaFoldDB" id="A0A5B7ZQ30"/>
<dbReference type="RefSeq" id="WP_139716332.1">
    <property type="nucleotide sequence ID" value="NZ_CP040871.1"/>
</dbReference>
<keyword evidence="2" id="KW-1185">Reference proteome</keyword>
<name>A0A5B7ZQ30_9GAMM</name>
<gene>
    <name evidence="1" type="ORF">FHQ07_08120</name>
</gene>
<evidence type="ECO:0000313" key="2">
    <source>
        <dbReference type="Proteomes" id="UP000308149"/>
    </source>
</evidence>
<protein>
    <recommendedName>
        <fullName evidence="3">Toxic anion resistance protein</fullName>
    </recommendedName>
</protein>
<organism evidence="1 2">
    <name type="scientific">Thermomonas aquatica</name>
    <dbReference type="NCBI Taxonomy" id="2202149"/>
    <lineage>
        <taxon>Bacteria</taxon>
        <taxon>Pseudomonadati</taxon>
        <taxon>Pseudomonadota</taxon>
        <taxon>Gammaproteobacteria</taxon>
        <taxon>Lysobacterales</taxon>
        <taxon>Lysobacteraceae</taxon>
        <taxon>Thermomonas</taxon>
    </lineage>
</organism>
<dbReference type="Proteomes" id="UP000308149">
    <property type="component" value="Chromosome"/>
</dbReference>
<dbReference type="KEGG" id="thes:FHQ07_08120"/>
<reference evidence="1 2" key="1">
    <citation type="submission" date="2019-06" db="EMBL/GenBank/DDBJ databases">
        <title>Thermomonas aquatica sp. nov., isolated from an industrial wastewater treatment plant.</title>
        <authorList>
            <person name="Jeon J.H."/>
            <person name="Park D.-S."/>
        </authorList>
    </citation>
    <scope>NUCLEOTIDE SEQUENCE [LARGE SCALE GENOMIC DNA]</scope>
    <source>
        <strain evidence="1 2">SY21</strain>
    </source>
</reference>
<dbReference type="EMBL" id="CP040871">
    <property type="protein sequence ID" value="QDA57281.1"/>
    <property type="molecule type" value="Genomic_DNA"/>
</dbReference>
<proteinExistence type="predicted"/>